<comment type="caution">
    <text evidence="1">The sequence shown here is derived from an EMBL/GenBank/DDBJ whole genome shotgun (WGS) entry which is preliminary data.</text>
</comment>
<feature type="non-terminal residue" evidence="1">
    <location>
        <position position="84"/>
    </location>
</feature>
<dbReference type="Proteomes" id="UP001620597">
    <property type="component" value="Unassembled WGS sequence"/>
</dbReference>
<name>A0ABW8NPM6_9GAMM</name>
<evidence type="ECO:0000313" key="2">
    <source>
        <dbReference type="Proteomes" id="UP001620597"/>
    </source>
</evidence>
<dbReference type="EMBL" id="JBBKTX010000051">
    <property type="protein sequence ID" value="MFK4754822.1"/>
    <property type="molecule type" value="Genomic_DNA"/>
</dbReference>
<sequence>MIVVFWKFKYSLGTSLYGQMGSTMLTINKPTVELAGKKLALSFAPATDADAETIASYLPQPDENDNIDPADIPDTLPGYLIHLN</sequence>
<keyword evidence="2" id="KW-1185">Reference proteome</keyword>
<dbReference type="RefSeq" id="WP_416207597.1">
    <property type="nucleotide sequence ID" value="NZ_JBBKTX010000051.1"/>
</dbReference>
<proteinExistence type="predicted"/>
<gene>
    <name evidence="1" type="ORF">WG929_20700</name>
</gene>
<reference evidence="1 2" key="1">
    <citation type="submission" date="2024-03" db="EMBL/GenBank/DDBJ databases">
        <title>High-quality draft genome sequence of Oceanobacter sp. wDCs-4.</title>
        <authorList>
            <person name="Dong C."/>
        </authorList>
    </citation>
    <scope>NUCLEOTIDE SEQUENCE [LARGE SCALE GENOMIC DNA]</scope>
    <source>
        <strain evidence="2">wDCs-4</strain>
    </source>
</reference>
<accession>A0ABW8NPM6</accession>
<evidence type="ECO:0000313" key="1">
    <source>
        <dbReference type="EMBL" id="MFK4754822.1"/>
    </source>
</evidence>
<protein>
    <submittedName>
        <fullName evidence="1">Uncharacterized protein</fullName>
    </submittedName>
</protein>
<organism evidence="1 2">
    <name type="scientific">Oceanobacter antarcticus</name>
    <dbReference type="NCBI Taxonomy" id="3133425"/>
    <lineage>
        <taxon>Bacteria</taxon>
        <taxon>Pseudomonadati</taxon>
        <taxon>Pseudomonadota</taxon>
        <taxon>Gammaproteobacteria</taxon>
        <taxon>Oceanospirillales</taxon>
        <taxon>Oceanospirillaceae</taxon>
        <taxon>Oceanobacter</taxon>
    </lineage>
</organism>